<protein>
    <submittedName>
        <fullName evidence="1">Uncharacterized protein</fullName>
    </submittedName>
</protein>
<dbReference type="AlphaFoldDB" id="A0A9X0DG28"/>
<keyword evidence="2" id="KW-1185">Reference proteome</keyword>
<evidence type="ECO:0000313" key="2">
    <source>
        <dbReference type="Proteomes" id="UP001152300"/>
    </source>
</evidence>
<gene>
    <name evidence="1" type="ORF">OCU04_010230</name>
</gene>
<dbReference type="Proteomes" id="UP001152300">
    <property type="component" value="Unassembled WGS sequence"/>
</dbReference>
<dbReference type="EMBL" id="JAPEIS010000012">
    <property type="protein sequence ID" value="KAJ8061155.1"/>
    <property type="molecule type" value="Genomic_DNA"/>
</dbReference>
<proteinExistence type="predicted"/>
<accession>A0A9X0DG28</accession>
<comment type="caution">
    <text evidence="1">The sequence shown here is derived from an EMBL/GenBank/DDBJ whole genome shotgun (WGS) entry which is preliminary data.</text>
</comment>
<evidence type="ECO:0000313" key="1">
    <source>
        <dbReference type="EMBL" id="KAJ8061155.1"/>
    </source>
</evidence>
<reference evidence="1" key="1">
    <citation type="submission" date="2022-11" db="EMBL/GenBank/DDBJ databases">
        <title>Genome Resource of Sclerotinia nivalis Strain SnTB1, a Plant Pathogen Isolated from American Ginseng.</title>
        <authorList>
            <person name="Fan S."/>
        </authorList>
    </citation>
    <scope>NUCLEOTIDE SEQUENCE</scope>
    <source>
        <strain evidence="1">SnTB1</strain>
    </source>
</reference>
<name>A0A9X0DG28_9HELO</name>
<sequence length="105" mass="11929">MARTRKIPIPQTTTWTKFHLPASQPLPTIHDIESDGQSTPFAQILIILAEACGSSYHLAVGRNAEEPERGTCCWLEPRNTPGHFYGVSFIHSVLRFFSQERYSRK</sequence>
<organism evidence="1 2">
    <name type="scientific">Sclerotinia nivalis</name>
    <dbReference type="NCBI Taxonomy" id="352851"/>
    <lineage>
        <taxon>Eukaryota</taxon>
        <taxon>Fungi</taxon>
        <taxon>Dikarya</taxon>
        <taxon>Ascomycota</taxon>
        <taxon>Pezizomycotina</taxon>
        <taxon>Leotiomycetes</taxon>
        <taxon>Helotiales</taxon>
        <taxon>Sclerotiniaceae</taxon>
        <taxon>Sclerotinia</taxon>
    </lineage>
</organism>